<evidence type="ECO:0000313" key="4">
    <source>
        <dbReference type="Proteomes" id="UP000298458"/>
    </source>
</evidence>
<dbReference type="InterPro" id="IPR050266">
    <property type="entry name" value="AB_hydrolase_sf"/>
</dbReference>
<dbReference type="EMBL" id="RQET01000013">
    <property type="protein sequence ID" value="TGK06422.1"/>
    <property type="molecule type" value="Genomic_DNA"/>
</dbReference>
<sequence length="279" mass="32212">MQRKTFQFRGLSLSYIDAGRKKAPPVLIAHANGYSAGCYRYYTEKLSKKFRVLALDFCGHGESQPSLEWKNWSFFRDQILALIESEHLENCIGIGHSMGGASLLLSSYLRPEKFRKIIALDPVVLDIKSVLYAYFFRTSMAKGALSRRREFSDLNLIRRAYRKRSAFANWDDGIFEDYLKSCFRKEKGKIVLCCPPELEAKIFNSANLLSLFQYPKIKVEAHITIPEKYEVCSPKAAGEIVQGNRNSTLEIWPNATHFFPFEEPERTWNRIRNVLGMEK</sequence>
<dbReference type="AlphaFoldDB" id="A0A4R9G4H7"/>
<name>A0A4R9G4H7_9LEPT</name>
<dbReference type="GO" id="GO:0016787">
    <property type="term" value="F:hydrolase activity"/>
    <property type="evidence" value="ECO:0007669"/>
    <property type="project" value="UniProtKB-KW"/>
</dbReference>
<gene>
    <name evidence="3" type="ORF">EHO60_15395</name>
</gene>
<feature type="domain" description="AB hydrolase-1" evidence="2">
    <location>
        <begin position="26"/>
        <end position="267"/>
    </location>
</feature>
<proteinExistence type="predicted"/>
<dbReference type="GO" id="GO:0016020">
    <property type="term" value="C:membrane"/>
    <property type="evidence" value="ECO:0007669"/>
    <property type="project" value="TreeGrafter"/>
</dbReference>
<dbReference type="OrthoDB" id="9805423at2"/>
<dbReference type="InterPro" id="IPR029058">
    <property type="entry name" value="AB_hydrolase_fold"/>
</dbReference>
<dbReference type="InterPro" id="IPR000073">
    <property type="entry name" value="AB_hydrolase_1"/>
</dbReference>
<dbReference type="Proteomes" id="UP000298458">
    <property type="component" value="Unassembled WGS sequence"/>
</dbReference>
<keyword evidence="1 3" id="KW-0378">Hydrolase</keyword>
<evidence type="ECO:0000313" key="3">
    <source>
        <dbReference type="EMBL" id="TGK06422.1"/>
    </source>
</evidence>
<dbReference type="PANTHER" id="PTHR43798">
    <property type="entry name" value="MONOACYLGLYCEROL LIPASE"/>
    <property type="match status" value="1"/>
</dbReference>
<evidence type="ECO:0000256" key="1">
    <source>
        <dbReference type="ARBA" id="ARBA00022801"/>
    </source>
</evidence>
<protein>
    <submittedName>
        <fullName evidence="3">Alpha/beta hydrolase</fullName>
    </submittedName>
</protein>
<dbReference type="Gene3D" id="3.40.50.1820">
    <property type="entry name" value="alpha/beta hydrolase"/>
    <property type="match status" value="1"/>
</dbReference>
<comment type="caution">
    <text evidence="3">The sequence shown here is derived from an EMBL/GenBank/DDBJ whole genome shotgun (WGS) entry which is preliminary data.</text>
</comment>
<organism evidence="3 4">
    <name type="scientific">Leptospira fletcheri</name>
    <dbReference type="NCBI Taxonomy" id="2484981"/>
    <lineage>
        <taxon>Bacteria</taxon>
        <taxon>Pseudomonadati</taxon>
        <taxon>Spirochaetota</taxon>
        <taxon>Spirochaetia</taxon>
        <taxon>Leptospirales</taxon>
        <taxon>Leptospiraceae</taxon>
        <taxon>Leptospira</taxon>
    </lineage>
</organism>
<dbReference type="PRINTS" id="PR00111">
    <property type="entry name" value="ABHYDROLASE"/>
</dbReference>
<keyword evidence="4" id="KW-1185">Reference proteome</keyword>
<dbReference type="PANTHER" id="PTHR43798:SF31">
    <property type="entry name" value="AB HYDROLASE SUPERFAMILY PROTEIN YCLE"/>
    <property type="match status" value="1"/>
</dbReference>
<dbReference type="Pfam" id="PF12697">
    <property type="entry name" value="Abhydrolase_6"/>
    <property type="match status" value="1"/>
</dbReference>
<dbReference type="RefSeq" id="WP_135769103.1">
    <property type="nucleotide sequence ID" value="NZ_RQET01000013.1"/>
</dbReference>
<accession>A0A4R9G4H7</accession>
<reference evidence="3" key="1">
    <citation type="journal article" date="2019" name="PLoS Negl. Trop. Dis.">
        <title>Revisiting the worldwide diversity of Leptospira species in the environment.</title>
        <authorList>
            <person name="Vincent A.T."/>
            <person name="Schiettekatte O."/>
            <person name="Bourhy P."/>
            <person name="Veyrier F.J."/>
            <person name="Picardeau M."/>
        </authorList>
    </citation>
    <scope>NUCLEOTIDE SEQUENCE [LARGE SCALE GENOMIC DNA]</scope>
    <source>
        <strain evidence="3">SSW15</strain>
    </source>
</reference>
<evidence type="ECO:0000259" key="2">
    <source>
        <dbReference type="Pfam" id="PF12697"/>
    </source>
</evidence>
<dbReference type="SUPFAM" id="SSF53474">
    <property type="entry name" value="alpha/beta-Hydrolases"/>
    <property type="match status" value="1"/>
</dbReference>